<accession>A0A0V8HIS9</accession>
<name>A0A0V8HIS9_9BACI</name>
<dbReference type="Proteomes" id="UP000181997">
    <property type="component" value="Unassembled WGS sequence"/>
</dbReference>
<keyword evidence="1" id="KW-0472">Membrane</keyword>
<protein>
    <submittedName>
        <fullName evidence="2">Inner membrane protein</fullName>
    </submittedName>
</protein>
<feature type="transmembrane region" description="Helical" evidence="1">
    <location>
        <begin position="60"/>
        <end position="78"/>
    </location>
</feature>
<feature type="transmembrane region" description="Helical" evidence="1">
    <location>
        <begin position="114"/>
        <end position="139"/>
    </location>
</feature>
<keyword evidence="1" id="KW-1133">Transmembrane helix</keyword>
<dbReference type="Pfam" id="PF04307">
    <property type="entry name" value="YdjM"/>
    <property type="match status" value="1"/>
</dbReference>
<feature type="transmembrane region" description="Helical" evidence="1">
    <location>
        <begin position="145"/>
        <end position="162"/>
    </location>
</feature>
<keyword evidence="3" id="KW-1185">Reference proteome</keyword>
<reference evidence="3" key="1">
    <citation type="submission" date="2016-08" db="EMBL/GenBank/DDBJ databases">
        <authorList>
            <person name="Varghese N."/>
            <person name="Submissions Spin"/>
        </authorList>
    </citation>
    <scope>NUCLEOTIDE SEQUENCE [LARGE SCALE GENOMIC DNA]</scope>
    <source>
        <strain evidence="3">SGD-1123</strain>
    </source>
</reference>
<evidence type="ECO:0000256" key="1">
    <source>
        <dbReference type="SAM" id="Phobius"/>
    </source>
</evidence>
<organism evidence="2 3">
    <name type="scientific">[Bacillus] enclensis</name>
    <dbReference type="NCBI Taxonomy" id="1402860"/>
    <lineage>
        <taxon>Bacteria</taxon>
        <taxon>Bacillati</taxon>
        <taxon>Bacillota</taxon>
        <taxon>Bacilli</taxon>
        <taxon>Bacillales</taxon>
        <taxon>Bacillaceae</taxon>
        <taxon>Rossellomorea</taxon>
    </lineage>
</organism>
<evidence type="ECO:0000313" key="2">
    <source>
        <dbReference type="EMBL" id="SCC07555.1"/>
    </source>
</evidence>
<gene>
    <name evidence="2" type="ORF">GA0061094_2302</name>
</gene>
<dbReference type="PANTHER" id="PTHR35531">
    <property type="entry name" value="INNER MEMBRANE PROTEIN YBCI-RELATED"/>
    <property type="match status" value="1"/>
</dbReference>
<dbReference type="RefSeq" id="WP_032088675.1">
    <property type="nucleotide sequence ID" value="NZ_FMAU01000002.1"/>
</dbReference>
<proteinExistence type="predicted"/>
<dbReference type="AlphaFoldDB" id="A0A0V8HIS9"/>
<dbReference type="PANTHER" id="PTHR35531:SF1">
    <property type="entry name" value="INNER MEMBRANE PROTEIN YBCI-RELATED"/>
    <property type="match status" value="1"/>
</dbReference>
<evidence type="ECO:0000313" key="3">
    <source>
        <dbReference type="Proteomes" id="UP000181997"/>
    </source>
</evidence>
<feature type="transmembrane region" description="Helical" evidence="1">
    <location>
        <begin position="84"/>
        <end position="102"/>
    </location>
</feature>
<sequence length="208" mass="22308">MNGTAHMAAGAAAGFITANSIGADFASTATLVTFGGISGLIPDLDIDGKLSNKVTFSSKMIRAAALVIGLLMMVYSFLEEGGSDQWIGLGYGAGILLLSTFITQRRMLTFTGIAVTVGGWHINETWLCLLGIYIVIASLVSHRSYTHSVIGIIYFGFIARYLESSLMIQGVFEACMLGYASHLAGDMKVLPFNRRGVKLFLPFSSKEM</sequence>
<keyword evidence="1" id="KW-0812">Transmembrane</keyword>
<dbReference type="OrthoDB" id="2706144at2"/>
<dbReference type="EMBL" id="FMAU01000002">
    <property type="protein sequence ID" value="SCC07555.1"/>
    <property type="molecule type" value="Genomic_DNA"/>
</dbReference>
<dbReference type="InterPro" id="IPR007404">
    <property type="entry name" value="YdjM-like"/>
</dbReference>